<organism evidence="1 2">
    <name type="scientific">Roseateles violae</name>
    <dbReference type="NCBI Taxonomy" id="3058042"/>
    <lineage>
        <taxon>Bacteria</taxon>
        <taxon>Pseudomonadati</taxon>
        <taxon>Pseudomonadota</taxon>
        <taxon>Betaproteobacteria</taxon>
        <taxon>Burkholderiales</taxon>
        <taxon>Sphaerotilaceae</taxon>
        <taxon>Roseateles</taxon>
    </lineage>
</organism>
<accession>A0ABT8DWP1</accession>
<reference evidence="1 2" key="1">
    <citation type="submission" date="2023-06" db="EMBL/GenBank/DDBJ databases">
        <title>Pelomonas sp. PFR6 16S ribosomal RNA gene Genome sequencing and assembly.</title>
        <authorList>
            <person name="Woo H."/>
        </authorList>
    </citation>
    <scope>NUCLEOTIDE SEQUENCE [LARGE SCALE GENOMIC DNA]</scope>
    <source>
        <strain evidence="1 2">PFR6</strain>
    </source>
</reference>
<dbReference type="Proteomes" id="UP001228044">
    <property type="component" value="Unassembled WGS sequence"/>
</dbReference>
<dbReference type="EMBL" id="JAUHHC010000004">
    <property type="protein sequence ID" value="MDN3921493.1"/>
    <property type="molecule type" value="Genomic_DNA"/>
</dbReference>
<evidence type="ECO:0000313" key="2">
    <source>
        <dbReference type="Proteomes" id="UP001228044"/>
    </source>
</evidence>
<gene>
    <name evidence="1" type="ORF">QWJ38_14465</name>
</gene>
<proteinExistence type="predicted"/>
<comment type="caution">
    <text evidence="1">The sequence shown here is derived from an EMBL/GenBank/DDBJ whole genome shotgun (WGS) entry which is preliminary data.</text>
</comment>
<name>A0ABT8DWP1_9BURK</name>
<dbReference type="RefSeq" id="WP_290359817.1">
    <property type="nucleotide sequence ID" value="NZ_JAUHHC010000004.1"/>
</dbReference>
<evidence type="ECO:0000313" key="1">
    <source>
        <dbReference type="EMBL" id="MDN3921493.1"/>
    </source>
</evidence>
<protein>
    <submittedName>
        <fullName evidence="1">Uncharacterized protein</fullName>
    </submittedName>
</protein>
<keyword evidence="2" id="KW-1185">Reference proteome</keyword>
<sequence>MIPRKLLQALAPEFPLTDGEYSYCMHCCGPEYITDGRSLDQHRSGCPWVKARRLLGDKLPATRAPRK</sequence>